<dbReference type="PANTHER" id="PTHR47331:SF5">
    <property type="entry name" value="RIBONUCLEASE H"/>
    <property type="match status" value="1"/>
</dbReference>
<dbReference type="EMBL" id="CACRXK020018089">
    <property type="protein sequence ID" value="CAB4032055.1"/>
    <property type="molecule type" value="Genomic_DNA"/>
</dbReference>
<protein>
    <submittedName>
        <fullName evidence="2">PREDICTED: uncharacterized protein LOC107340613</fullName>
    </submittedName>
</protein>
<name>A0A6S7JHU1_PARCT</name>
<feature type="compositionally biased region" description="Basic and acidic residues" evidence="1">
    <location>
        <begin position="434"/>
        <end position="449"/>
    </location>
</feature>
<proteinExistence type="predicted"/>
<organism evidence="2 3">
    <name type="scientific">Paramuricea clavata</name>
    <name type="common">Red gorgonian</name>
    <name type="synonym">Violescent sea-whip</name>
    <dbReference type="NCBI Taxonomy" id="317549"/>
    <lineage>
        <taxon>Eukaryota</taxon>
        <taxon>Metazoa</taxon>
        <taxon>Cnidaria</taxon>
        <taxon>Anthozoa</taxon>
        <taxon>Octocorallia</taxon>
        <taxon>Malacalcyonacea</taxon>
        <taxon>Plexauridae</taxon>
        <taxon>Paramuricea</taxon>
    </lineage>
</organism>
<dbReference type="PANTHER" id="PTHR47331">
    <property type="entry name" value="PHD-TYPE DOMAIN-CONTAINING PROTEIN"/>
    <property type="match status" value="1"/>
</dbReference>
<gene>
    <name evidence="2" type="ORF">PACLA_8A065376</name>
</gene>
<feature type="non-terminal residue" evidence="2">
    <location>
        <position position="779"/>
    </location>
</feature>
<dbReference type="InterPro" id="IPR035994">
    <property type="entry name" value="Nucleoside_phosphorylase_sf"/>
</dbReference>
<feature type="non-terminal residue" evidence="2">
    <location>
        <position position="1"/>
    </location>
</feature>
<evidence type="ECO:0000313" key="2">
    <source>
        <dbReference type="EMBL" id="CAB4032055.1"/>
    </source>
</evidence>
<dbReference type="InterPro" id="IPR008042">
    <property type="entry name" value="Retrotrans_Pao"/>
</dbReference>
<dbReference type="OrthoDB" id="5978872at2759"/>
<dbReference type="InterPro" id="IPR005312">
    <property type="entry name" value="DUF1759"/>
</dbReference>
<dbReference type="Gene3D" id="2.40.70.10">
    <property type="entry name" value="Acid Proteases"/>
    <property type="match status" value="1"/>
</dbReference>
<dbReference type="Pfam" id="PF05380">
    <property type="entry name" value="Peptidase_A17"/>
    <property type="match status" value="1"/>
</dbReference>
<reference evidence="2" key="1">
    <citation type="submission" date="2020-04" db="EMBL/GenBank/DDBJ databases">
        <authorList>
            <person name="Alioto T."/>
            <person name="Alioto T."/>
            <person name="Gomez Garrido J."/>
        </authorList>
    </citation>
    <scope>NUCLEOTIDE SEQUENCE</scope>
    <source>
        <strain evidence="2">A484AB</strain>
    </source>
</reference>
<dbReference type="CDD" id="cd00303">
    <property type="entry name" value="retropepsin_like"/>
    <property type="match status" value="1"/>
</dbReference>
<keyword evidence="3" id="KW-1185">Reference proteome</keyword>
<evidence type="ECO:0000313" key="3">
    <source>
        <dbReference type="Proteomes" id="UP001152795"/>
    </source>
</evidence>
<dbReference type="Proteomes" id="UP001152795">
    <property type="component" value="Unassembled WGS sequence"/>
</dbReference>
<comment type="caution">
    <text evidence="2">The sequence shown here is derived from an EMBL/GenBank/DDBJ whole genome shotgun (WGS) entry which is preliminary data.</text>
</comment>
<dbReference type="AlphaFoldDB" id="A0A6S7JHU1"/>
<sequence>LYAAARDLGIEWAVIKAVSDFADGSKEKTKLWRPFASGMAASVVYNISQHPVVLKEWRHYNAEEQISRKYYTWSFESRIKRLRDVYRCEKEENTPRREIKETETLDEEILEVIEDSEITSEIEESGEFTENIYGAIVEIDSVLSKSKLHQQLENNGDNLIGEAGSLSQSNGSKNKHAKLPKLVLNTFYGEPTQWLSFWNCFESAVNKNDELSKVDKFNYLKSLLKGPAALTIAGLQPSAENYDTAVKLLQERFGNKQVIISGHMDSLLKITSLNVSNDVKKLRQMYDKVETHVRGLQALEVPTESYGSLLVPILMTKIPEDIRILLGRQIKEDKDWKLDELLRLLQEEIKNRERCEGIKAIETPSENRERKYQRKDPSSLAALLAEEKAARIDCTYCKQPHPTVECNSRSEKTDFNETRTCSRKHHVSLCESEQQQKRDNLGKSPEEKSNQSSTLYVSSKNSILLQTAQAFVGLRESNSGVRVRVIFDSGSQKSFIKRSVRDQLKLPTIAKESLVIKTFGNDEINRKETCDKVQFTVGDIGGRFSTKMEAYVVPDICAPISNQEIDRAKRCYAHLKKIDLADSNHGNEEMEIQLLIGADYMWSFFTGEIARGEQEIGPVASKTSLGWVLSGPISTTKKQKLSNITQEREQREGVNKADIATKDDESYAKTTVGGLDEIDPTTEHKVLGLNWNLKNDTFILKLNKISNLGKGLEPTKRNVLKVAAKLFDPLGLISPATVQLRMLLQDLCAKKYDWDSIISQSSAKILRIWLDDAEKVDRI</sequence>
<dbReference type="InterPro" id="IPR021109">
    <property type="entry name" value="Peptidase_aspartic_dom_sf"/>
</dbReference>
<dbReference type="Gene3D" id="3.40.50.1580">
    <property type="entry name" value="Nucleoside phosphorylase domain"/>
    <property type="match status" value="1"/>
</dbReference>
<feature type="region of interest" description="Disordered" evidence="1">
    <location>
        <begin position="426"/>
        <end position="454"/>
    </location>
</feature>
<dbReference type="GO" id="GO:0003824">
    <property type="term" value="F:catalytic activity"/>
    <property type="evidence" value="ECO:0007669"/>
    <property type="project" value="InterPro"/>
</dbReference>
<accession>A0A6S7JHU1</accession>
<evidence type="ECO:0000256" key="1">
    <source>
        <dbReference type="SAM" id="MobiDB-lite"/>
    </source>
</evidence>
<dbReference type="GO" id="GO:0009116">
    <property type="term" value="P:nucleoside metabolic process"/>
    <property type="evidence" value="ECO:0007669"/>
    <property type="project" value="InterPro"/>
</dbReference>
<dbReference type="Pfam" id="PF03564">
    <property type="entry name" value="DUF1759"/>
    <property type="match status" value="1"/>
</dbReference>